<dbReference type="PANTHER" id="PTHR33781">
    <property type="entry name" value="PROTEIN PHYTOCHROME KINASE SUBSTRATE 1-RELATED"/>
    <property type="match status" value="1"/>
</dbReference>
<feature type="compositionally biased region" description="Polar residues" evidence="1">
    <location>
        <begin position="189"/>
        <end position="204"/>
    </location>
</feature>
<accession>A0AAX6GUK2</accession>
<name>A0AAX6GUK2_IRIPA</name>
<dbReference type="Proteomes" id="UP001140949">
    <property type="component" value="Unassembled WGS sequence"/>
</dbReference>
<organism evidence="2 3">
    <name type="scientific">Iris pallida</name>
    <name type="common">Sweet iris</name>
    <dbReference type="NCBI Taxonomy" id="29817"/>
    <lineage>
        <taxon>Eukaryota</taxon>
        <taxon>Viridiplantae</taxon>
        <taxon>Streptophyta</taxon>
        <taxon>Embryophyta</taxon>
        <taxon>Tracheophyta</taxon>
        <taxon>Spermatophyta</taxon>
        <taxon>Magnoliopsida</taxon>
        <taxon>Liliopsida</taxon>
        <taxon>Asparagales</taxon>
        <taxon>Iridaceae</taxon>
        <taxon>Iridoideae</taxon>
        <taxon>Irideae</taxon>
        <taxon>Iris</taxon>
    </lineage>
</organism>
<keyword evidence="3" id="KW-1185">Reference proteome</keyword>
<sequence length="350" mass="37734">MERERLRTNYTANLSPEPNNFHLPPKPPLSLSRRIRDAEISIFDAERYFNEGDEDADALKKKKMNITPNGAGITASFVDGSSANPRDSSVDGGYRRNYFPTARSFRATPAASSEASWNSQTGLLAKSNPPVSAVSVSVSVRAYNSFSESRKGSSSSTSTSSLRGRRFFGRHCACYGKKSVEVENKFRETSSPIRPQSHHSSNADQGFPKPPEEAMEMTKFRISATEPGPYSLPAADIGRRIVNSGVGGGFSFPVLISVATALPLVEELEEPARASLEVFQPSVELARILGKSTSAPIQVADDMACDGASSDLFELESFSAPSSTAYRRRRGASLHELPELATATAGAGAR</sequence>
<feature type="compositionally biased region" description="Polar residues" evidence="1">
    <location>
        <begin position="8"/>
        <end position="18"/>
    </location>
</feature>
<feature type="region of interest" description="Disordered" evidence="1">
    <location>
        <begin position="187"/>
        <end position="211"/>
    </location>
</feature>
<proteinExistence type="predicted"/>
<evidence type="ECO:0000313" key="3">
    <source>
        <dbReference type="Proteomes" id="UP001140949"/>
    </source>
</evidence>
<feature type="region of interest" description="Disordered" evidence="1">
    <location>
        <begin position="1"/>
        <end position="29"/>
    </location>
</feature>
<dbReference type="EMBL" id="JANAVB010016192">
    <property type="protein sequence ID" value="KAJ6832470.1"/>
    <property type="molecule type" value="Genomic_DNA"/>
</dbReference>
<dbReference type="InterPro" id="IPR039615">
    <property type="entry name" value="PKS"/>
</dbReference>
<dbReference type="PANTHER" id="PTHR33781:SF1">
    <property type="entry name" value="PROTEIN PHYTOCHROME KINASE SUBSTRATE 4"/>
    <property type="match status" value="1"/>
</dbReference>
<evidence type="ECO:0000256" key="1">
    <source>
        <dbReference type="SAM" id="MobiDB-lite"/>
    </source>
</evidence>
<reference evidence="2" key="1">
    <citation type="journal article" date="2023" name="GigaByte">
        <title>Genome assembly of the bearded iris, Iris pallida Lam.</title>
        <authorList>
            <person name="Bruccoleri R.E."/>
            <person name="Oakeley E.J."/>
            <person name="Faust A.M.E."/>
            <person name="Altorfer M."/>
            <person name="Dessus-Babus S."/>
            <person name="Burckhardt D."/>
            <person name="Oertli M."/>
            <person name="Naumann U."/>
            <person name="Petersen F."/>
            <person name="Wong J."/>
        </authorList>
    </citation>
    <scope>NUCLEOTIDE SEQUENCE</scope>
    <source>
        <strain evidence="2">GSM-AAB239-AS_SAM_17_03QT</strain>
    </source>
</reference>
<dbReference type="GO" id="GO:0009638">
    <property type="term" value="P:phototropism"/>
    <property type="evidence" value="ECO:0007669"/>
    <property type="project" value="InterPro"/>
</dbReference>
<evidence type="ECO:0000313" key="2">
    <source>
        <dbReference type="EMBL" id="KAJ6832470.1"/>
    </source>
</evidence>
<gene>
    <name evidence="2" type="ORF">M6B38_344665</name>
</gene>
<reference evidence="2" key="2">
    <citation type="submission" date="2023-04" db="EMBL/GenBank/DDBJ databases">
        <authorList>
            <person name="Bruccoleri R.E."/>
            <person name="Oakeley E.J."/>
            <person name="Faust A.-M."/>
            <person name="Dessus-Babus S."/>
            <person name="Altorfer M."/>
            <person name="Burckhardt D."/>
            <person name="Oertli M."/>
            <person name="Naumann U."/>
            <person name="Petersen F."/>
            <person name="Wong J."/>
        </authorList>
    </citation>
    <scope>NUCLEOTIDE SEQUENCE</scope>
    <source>
        <strain evidence="2">GSM-AAB239-AS_SAM_17_03QT</strain>
        <tissue evidence="2">Leaf</tissue>
    </source>
</reference>
<dbReference type="AlphaFoldDB" id="A0AAX6GUK2"/>
<protein>
    <submittedName>
        <fullName evidence="2">Uncharacterized protein</fullName>
    </submittedName>
</protein>
<comment type="caution">
    <text evidence="2">The sequence shown here is derived from an EMBL/GenBank/DDBJ whole genome shotgun (WGS) entry which is preliminary data.</text>
</comment>